<dbReference type="EMBL" id="CP128397">
    <property type="protein sequence ID" value="WZN38391.1"/>
    <property type="molecule type" value="Genomic_DNA"/>
</dbReference>
<organism evidence="1 2">
    <name type="scientific">Candidatus Phytoplasma asteris</name>
    <dbReference type="NCBI Taxonomy" id="85620"/>
    <lineage>
        <taxon>Bacteria</taxon>
        <taxon>Bacillati</taxon>
        <taxon>Mycoplasmatota</taxon>
        <taxon>Mollicutes</taxon>
        <taxon>Acholeplasmatales</taxon>
        <taxon>Acholeplasmataceae</taxon>
        <taxon>Candidatus Phytoplasma</taxon>
        <taxon>16SrI (Aster yellows group)</taxon>
    </lineage>
</organism>
<proteinExistence type="predicted"/>
<name>A0ABZ2YEQ4_9MOLU</name>
<sequence>MEHLTFVKISDLLFKIVLRILDNIFNCFKILFIFIEKGYNNIEFCFIIFY</sequence>
<protein>
    <submittedName>
        <fullName evidence="1">Uncharacterized protein</fullName>
    </submittedName>
</protein>
<evidence type="ECO:0000313" key="2">
    <source>
        <dbReference type="Proteomes" id="UP001470586"/>
    </source>
</evidence>
<accession>A0ABZ2YEQ4</accession>
<keyword evidence="2" id="KW-1185">Reference proteome</keyword>
<reference evidence="1" key="1">
    <citation type="submission" date="2023-06" db="EMBL/GenBank/DDBJ databases">
        <title>Complete Genome of Candidatus Phytoplasma asteris M33.</title>
        <authorList>
            <person name="Toth R."/>
            <person name="Ilic A.-M."/>
            <person name="Huettel B."/>
            <person name="Duduk B."/>
            <person name="Kube M."/>
        </authorList>
    </citation>
    <scope>NUCLEOTIDE SEQUENCE [LARGE SCALE GENOMIC DNA]</scope>
    <source>
        <strain evidence="1">M33</strain>
    </source>
</reference>
<evidence type="ECO:0000313" key="1">
    <source>
        <dbReference type="EMBL" id="WZN38391.1"/>
    </source>
</evidence>
<dbReference type="Proteomes" id="UP001470586">
    <property type="component" value="Chromosome"/>
</dbReference>
<gene>
    <name evidence="1" type="ORF">M33023_02030</name>
</gene>